<name>A0A397IRW9_9GLOM</name>
<dbReference type="OrthoDB" id="2435398at2759"/>
<proteinExistence type="predicted"/>
<accession>A0A397IRW9</accession>
<gene>
    <name evidence="2" type="ORF">Glove_156g38</name>
</gene>
<feature type="region of interest" description="Disordered" evidence="1">
    <location>
        <begin position="549"/>
        <end position="578"/>
    </location>
</feature>
<evidence type="ECO:0000256" key="1">
    <source>
        <dbReference type="SAM" id="MobiDB-lite"/>
    </source>
</evidence>
<keyword evidence="3" id="KW-1185">Reference proteome</keyword>
<dbReference type="EMBL" id="PQFF01000147">
    <property type="protein sequence ID" value="RHZ78759.1"/>
    <property type="molecule type" value="Genomic_DNA"/>
</dbReference>
<sequence>MNNRLATIFTANKVLASHNYVGLPGDDTQSPIHIINNIMEDARANERELWVMFQDMSKAFDSVNTDSLQAALKRIKIPEQFIKLMGNLLNDSRIAKSKLGRDKMEKILEVANEFYCMNDIAINKSKSHLIVINSNPLERTRGVGMGDTILHPVAEDFSIRSLGVYVTETNSKQFQRDRLKKLANYMALILRGKPITDKQAIYIFNAVVIPMLEYSLNNMTLSETECLKITTRFISMIKNKALLAITTPNVVIHAKEVYNVGNLWDRQVQIQSNNLLCKLNDKGVLGSSTQIRLQHLQNLFWSASAITEAPFLIKLKRRQSLLNDILIVCRKHDITFKLSRALKDNLLIKKLQYSSCRKSIRKCGLTFLEQLVSHNGKILLHWHEISNNDRRGPKPGWFKVVKTNVIYNATIREITPVLQERLGARYNICNVSIEEIITNELQYSSCRKSIRKCGLTFLEQLVSHNGKILLHWHEISNNDRRGPKPGWFKVVKTNVIYNATIREITPVLQERLGARYNISPKKSAIFERPVAPRSNKRITEIKTLRKEKKIRSIRKGKENNDDDDETDKGDEAYEANKA</sequence>
<evidence type="ECO:0008006" key="4">
    <source>
        <dbReference type="Google" id="ProtNLM"/>
    </source>
</evidence>
<comment type="caution">
    <text evidence="2">The sequence shown here is derived from an EMBL/GenBank/DDBJ whole genome shotgun (WGS) entry which is preliminary data.</text>
</comment>
<evidence type="ECO:0000313" key="3">
    <source>
        <dbReference type="Proteomes" id="UP000266861"/>
    </source>
</evidence>
<reference evidence="2 3" key="1">
    <citation type="submission" date="2018-08" db="EMBL/GenBank/DDBJ databases">
        <title>Genome and evolution of the arbuscular mycorrhizal fungus Diversispora epigaea (formerly Glomus versiforme) and its bacterial endosymbionts.</title>
        <authorList>
            <person name="Sun X."/>
            <person name="Fei Z."/>
            <person name="Harrison M."/>
        </authorList>
    </citation>
    <scope>NUCLEOTIDE SEQUENCE [LARGE SCALE GENOMIC DNA]</scope>
    <source>
        <strain evidence="2 3">IT104</strain>
    </source>
</reference>
<feature type="compositionally biased region" description="Basic and acidic residues" evidence="1">
    <location>
        <begin position="569"/>
        <end position="578"/>
    </location>
</feature>
<dbReference type="AlphaFoldDB" id="A0A397IRW9"/>
<evidence type="ECO:0000313" key="2">
    <source>
        <dbReference type="EMBL" id="RHZ78759.1"/>
    </source>
</evidence>
<organism evidence="2 3">
    <name type="scientific">Diversispora epigaea</name>
    <dbReference type="NCBI Taxonomy" id="1348612"/>
    <lineage>
        <taxon>Eukaryota</taxon>
        <taxon>Fungi</taxon>
        <taxon>Fungi incertae sedis</taxon>
        <taxon>Mucoromycota</taxon>
        <taxon>Glomeromycotina</taxon>
        <taxon>Glomeromycetes</taxon>
        <taxon>Diversisporales</taxon>
        <taxon>Diversisporaceae</taxon>
        <taxon>Diversispora</taxon>
    </lineage>
</organism>
<dbReference type="Proteomes" id="UP000266861">
    <property type="component" value="Unassembled WGS sequence"/>
</dbReference>
<protein>
    <recommendedName>
        <fullName evidence="4">Reverse transcriptase domain-containing protein</fullName>
    </recommendedName>
</protein>
<dbReference type="STRING" id="1348612.A0A397IRW9"/>